<feature type="region of interest" description="Disordered" evidence="1">
    <location>
        <begin position="539"/>
        <end position="563"/>
    </location>
</feature>
<protein>
    <recommendedName>
        <fullName evidence="4">Glutamine amidotransferase domain-containing protein</fullName>
    </recommendedName>
</protein>
<evidence type="ECO:0000313" key="3">
    <source>
        <dbReference type="Proteomes" id="UP000751190"/>
    </source>
</evidence>
<proteinExistence type="predicted"/>
<feature type="region of interest" description="Disordered" evidence="1">
    <location>
        <begin position="611"/>
        <end position="670"/>
    </location>
</feature>
<dbReference type="Proteomes" id="UP000751190">
    <property type="component" value="Unassembled WGS sequence"/>
</dbReference>
<keyword evidence="3" id="KW-1185">Reference proteome</keyword>
<evidence type="ECO:0008006" key="4">
    <source>
        <dbReference type="Google" id="ProtNLM"/>
    </source>
</evidence>
<dbReference type="OrthoDB" id="10548431at2759"/>
<feature type="compositionally biased region" description="Basic and acidic residues" evidence="1">
    <location>
        <begin position="547"/>
        <end position="557"/>
    </location>
</feature>
<dbReference type="EMBL" id="JAGTXO010000004">
    <property type="protein sequence ID" value="KAG8468210.1"/>
    <property type="molecule type" value="Genomic_DNA"/>
</dbReference>
<reference evidence="2" key="1">
    <citation type="submission" date="2021-05" db="EMBL/GenBank/DDBJ databases">
        <title>The genome of the haptophyte Pavlova lutheri (Diacronema luteri, Pavlovales) - a model for lipid biosynthesis in eukaryotic algae.</title>
        <authorList>
            <person name="Hulatt C.J."/>
            <person name="Posewitz M.C."/>
        </authorList>
    </citation>
    <scope>NUCLEOTIDE SEQUENCE</scope>
    <source>
        <strain evidence="2">NIVA-4/92</strain>
    </source>
</reference>
<gene>
    <name evidence="2" type="ORF">KFE25_013293</name>
</gene>
<comment type="caution">
    <text evidence="2">The sequence shown here is derived from an EMBL/GenBank/DDBJ whole genome shotgun (WGS) entry which is preliminary data.</text>
</comment>
<sequence>MRSLLVVCTPDGAPDGRAAQLGQGLAVFVRELFAGMTANYARVEIDVRSHTQLDDLTPARDVPISREQPAQFDKVKRLDMIDLVFVYATADFAPWADAAQPARWFVRNCLLARKCVLAWGGGMQLVAYVLGTGGDISATPVRSVDGAPLSTMMPPGSRLPAGRLALDAHTGELLQWNPSSRSWLALPATCGSHLHSGHPDAPFRRVDERGSTVRDLHFARSADCRQISANVHAQAVRHPLIRGAIAARAQLEVRNAWSCHLRARGSFGRLGELRTLLVHPHGVQAFEVGNCVALQCELSAHYAAGPALARRFCERALALLALLREGEMRGTLAPHAPLPLAYIVGQRTIDGIPSAMLDTVALLAPESDTARIAFRTQRGMLTERGAGPAEDARSPRAASETKRWSARQELHSITPPTRPAPAASGARPRPSSARTRTVADTASPASPAPPARVALGGPSPLRTRPASAHVRGSSAAAHATTLVAIAGGPHDRPSTARNVRPGAGERAAAAPTFWGSAPGGVASGVAFGSPGAYARARHASAGPSAREVARAGTERSAGETTVSGRLTATAQTLAWAGSADTHPDAGLAAASQWRVTLQPHGAVAPFTAYRAHQARAAKPHERDVHSPADESRRREERERLLASRSLHGVPFRPSSPHATASSAASLRSRV</sequence>
<name>A0A8J5XUJ4_DIALT</name>
<evidence type="ECO:0000256" key="1">
    <source>
        <dbReference type="SAM" id="MobiDB-lite"/>
    </source>
</evidence>
<accession>A0A8J5XUJ4</accession>
<organism evidence="2 3">
    <name type="scientific">Diacronema lutheri</name>
    <name type="common">Unicellular marine alga</name>
    <name type="synonym">Monochrysis lutheri</name>
    <dbReference type="NCBI Taxonomy" id="2081491"/>
    <lineage>
        <taxon>Eukaryota</taxon>
        <taxon>Haptista</taxon>
        <taxon>Haptophyta</taxon>
        <taxon>Pavlovophyceae</taxon>
        <taxon>Pavlovales</taxon>
        <taxon>Pavlovaceae</taxon>
        <taxon>Diacronema</taxon>
    </lineage>
</organism>
<feature type="compositionally biased region" description="Basic and acidic residues" evidence="1">
    <location>
        <begin position="390"/>
        <end position="410"/>
    </location>
</feature>
<feature type="compositionally biased region" description="Low complexity" evidence="1">
    <location>
        <begin position="420"/>
        <end position="436"/>
    </location>
</feature>
<feature type="compositionally biased region" description="Basic and acidic residues" evidence="1">
    <location>
        <begin position="618"/>
        <end position="641"/>
    </location>
</feature>
<dbReference type="AlphaFoldDB" id="A0A8J5XUJ4"/>
<feature type="compositionally biased region" description="Low complexity" evidence="1">
    <location>
        <begin position="654"/>
        <end position="670"/>
    </location>
</feature>
<feature type="region of interest" description="Disordered" evidence="1">
    <location>
        <begin position="376"/>
        <end position="466"/>
    </location>
</feature>
<evidence type="ECO:0000313" key="2">
    <source>
        <dbReference type="EMBL" id="KAG8468210.1"/>
    </source>
</evidence>